<accession>A0A5M9JJ58</accession>
<comment type="caution">
    <text evidence="1">The sequence shown here is derived from an EMBL/GenBank/DDBJ whole genome shotgun (WGS) entry which is preliminary data.</text>
</comment>
<gene>
    <name evidence="1" type="ORF">EYC84_008443</name>
</gene>
<dbReference type="EMBL" id="VICG01000010">
    <property type="protein sequence ID" value="KAA8568019.1"/>
    <property type="molecule type" value="Genomic_DNA"/>
</dbReference>
<dbReference type="Proteomes" id="UP000322873">
    <property type="component" value="Unassembled WGS sequence"/>
</dbReference>
<keyword evidence="2" id="KW-1185">Reference proteome</keyword>
<name>A0A5M9JJ58_MONFR</name>
<dbReference type="AlphaFoldDB" id="A0A5M9JJ58"/>
<organism evidence="1 2">
    <name type="scientific">Monilinia fructicola</name>
    <name type="common">Brown rot fungus</name>
    <name type="synonym">Ciboria fructicola</name>
    <dbReference type="NCBI Taxonomy" id="38448"/>
    <lineage>
        <taxon>Eukaryota</taxon>
        <taxon>Fungi</taxon>
        <taxon>Dikarya</taxon>
        <taxon>Ascomycota</taxon>
        <taxon>Pezizomycotina</taxon>
        <taxon>Leotiomycetes</taxon>
        <taxon>Helotiales</taxon>
        <taxon>Sclerotiniaceae</taxon>
        <taxon>Monilinia</taxon>
    </lineage>
</organism>
<protein>
    <submittedName>
        <fullName evidence="1">Uncharacterized protein</fullName>
    </submittedName>
</protein>
<reference evidence="1 2" key="1">
    <citation type="submission" date="2019-06" db="EMBL/GenBank/DDBJ databases">
        <title>Genome Sequence of the Brown Rot Fungal Pathogen Monilinia fructicola.</title>
        <authorList>
            <person name="De Miccolis Angelini R.M."/>
            <person name="Landi L."/>
            <person name="Abate D."/>
            <person name="Pollastro S."/>
            <person name="Romanazzi G."/>
            <person name="Faretra F."/>
        </authorList>
    </citation>
    <scope>NUCLEOTIDE SEQUENCE [LARGE SCALE GENOMIC DNA]</scope>
    <source>
        <strain evidence="1 2">Mfrc123</strain>
    </source>
</reference>
<evidence type="ECO:0000313" key="1">
    <source>
        <dbReference type="EMBL" id="KAA8568019.1"/>
    </source>
</evidence>
<sequence length="237" mass="26913">MKEQSTFNKAQKPQVWAAIDFDKRDHVESWSRSRNCDYTTHPTHLQVPSPTVQSTPKPKVQLSIQKPRHIINQSWFTKFSSGLALASPFVLGNSASRCDHFSTDNPSGFTLSSAASVVHLATGYKESRVDNRLFLVRDGRLFWRRGRGGRRGRELPKSRRGYIEMRWDKVPNTTLRIGTGLDGPAGEDDGSKPDEGIVQSFASNWSMRKKSLIHFQDEHGLYTDRRSQFGSQVIHQN</sequence>
<proteinExistence type="predicted"/>
<evidence type="ECO:0000313" key="2">
    <source>
        <dbReference type="Proteomes" id="UP000322873"/>
    </source>
</evidence>